<dbReference type="AlphaFoldDB" id="A0AAV9CVJ7"/>
<reference evidence="2" key="1">
    <citation type="journal article" date="2023" name="Nat. Commun.">
        <title>Diploid and tetraploid genomes of Acorus and the evolution of monocots.</title>
        <authorList>
            <person name="Ma L."/>
            <person name="Liu K.W."/>
            <person name="Li Z."/>
            <person name="Hsiao Y.Y."/>
            <person name="Qi Y."/>
            <person name="Fu T."/>
            <person name="Tang G.D."/>
            <person name="Zhang D."/>
            <person name="Sun W.H."/>
            <person name="Liu D.K."/>
            <person name="Li Y."/>
            <person name="Chen G.Z."/>
            <person name="Liu X.D."/>
            <person name="Liao X.Y."/>
            <person name="Jiang Y.T."/>
            <person name="Yu X."/>
            <person name="Hao Y."/>
            <person name="Huang J."/>
            <person name="Zhao X.W."/>
            <person name="Ke S."/>
            <person name="Chen Y.Y."/>
            <person name="Wu W.L."/>
            <person name="Hsu J.L."/>
            <person name="Lin Y.F."/>
            <person name="Huang M.D."/>
            <person name="Li C.Y."/>
            <person name="Huang L."/>
            <person name="Wang Z.W."/>
            <person name="Zhao X."/>
            <person name="Zhong W.Y."/>
            <person name="Peng D.H."/>
            <person name="Ahmad S."/>
            <person name="Lan S."/>
            <person name="Zhang J.S."/>
            <person name="Tsai W.C."/>
            <person name="Van de Peer Y."/>
            <person name="Liu Z.J."/>
        </authorList>
    </citation>
    <scope>NUCLEOTIDE SEQUENCE</scope>
    <source>
        <strain evidence="2">CP</strain>
    </source>
</reference>
<feature type="transmembrane region" description="Helical" evidence="1">
    <location>
        <begin position="354"/>
        <end position="375"/>
    </location>
</feature>
<organism evidence="2 3">
    <name type="scientific">Acorus calamus</name>
    <name type="common">Sweet flag</name>
    <dbReference type="NCBI Taxonomy" id="4465"/>
    <lineage>
        <taxon>Eukaryota</taxon>
        <taxon>Viridiplantae</taxon>
        <taxon>Streptophyta</taxon>
        <taxon>Embryophyta</taxon>
        <taxon>Tracheophyta</taxon>
        <taxon>Spermatophyta</taxon>
        <taxon>Magnoliopsida</taxon>
        <taxon>Liliopsida</taxon>
        <taxon>Acoraceae</taxon>
        <taxon>Acorus</taxon>
    </lineage>
</organism>
<evidence type="ECO:0000256" key="1">
    <source>
        <dbReference type="SAM" id="Phobius"/>
    </source>
</evidence>
<reference evidence="2" key="2">
    <citation type="submission" date="2023-06" db="EMBL/GenBank/DDBJ databases">
        <authorList>
            <person name="Ma L."/>
            <person name="Liu K.-W."/>
            <person name="Li Z."/>
            <person name="Hsiao Y.-Y."/>
            <person name="Qi Y."/>
            <person name="Fu T."/>
            <person name="Tang G."/>
            <person name="Zhang D."/>
            <person name="Sun W.-H."/>
            <person name="Liu D.-K."/>
            <person name="Li Y."/>
            <person name="Chen G.-Z."/>
            <person name="Liu X.-D."/>
            <person name="Liao X.-Y."/>
            <person name="Jiang Y.-T."/>
            <person name="Yu X."/>
            <person name="Hao Y."/>
            <person name="Huang J."/>
            <person name="Zhao X.-W."/>
            <person name="Ke S."/>
            <person name="Chen Y.-Y."/>
            <person name="Wu W.-L."/>
            <person name="Hsu J.-L."/>
            <person name="Lin Y.-F."/>
            <person name="Huang M.-D."/>
            <person name="Li C.-Y."/>
            <person name="Huang L."/>
            <person name="Wang Z.-W."/>
            <person name="Zhao X."/>
            <person name="Zhong W.-Y."/>
            <person name="Peng D.-H."/>
            <person name="Ahmad S."/>
            <person name="Lan S."/>
            <person name="Zhang J.-S."/>
            <person name="Tsai W.-C."/>
            <person name="Van De Peer Y."/>
            <person name="Liu Z.-J."/>
        </authorList>
    </citation>
    <scope>NUCLEOTIDE SEQUENCE</scope>
    <source>
        <strain evidence="2">CP</strain>
        <tissue evidence="2">Leaves</tissue>
    </source>
</reference>
<gene>
    <name evidence="2" type="ORF">QJS10_CPB17g01119</name>
</gene>
<evidence type="ECO:0000313" key="3">
    <source>
        <dbReference type="Proteomes" id="UP001180020"/>
    </source>
</evidence>
<keyword evidence="1" id="KW-0812">Transmembrane</keyword>
<dbReference type="PANTHER" id="PTHR31170">
    <property type="entry name" value="BNAC04G53230D PROTEIN"/>
    <property type="match status" value="1"/>
</dbReference>
<dbReference type="Proteomes" id="UP001180020">
    <property type="component" value="Unassembled WGS sequence"/>
</dbReference>
<name>A0AAV9CVJ7_ACOCL</name>
<dbReference type="InterPro" id="IPR004158">
    <property type="entry name" value="DUF247_pln"/>
</dbReference>
<keyword evidence="3" id="KW-1185">Reference proteome</keyword>
<proteinExistence type="predicted"/>
<dbReference type="PANTHER" id="PTHR31170:SF25">
    <property type="entry name" value="BNAA09G04570D PROTEIN"/>
    <property type="match status" value="1"/>
</dbReference>
<keyword evidence="1" id="KW-0472">Membrane</keyword>
<evidence type="ECO:0000313" key="2">
    <source>
        <dbReference type="EMBL" id="KAK1292905.1"/>
    </source>
</evidence>
<protein>
    <submittedName>
        <fullName evidence="2">UPF0481 protein</fullName>
    </submittedName>
</protein>
<accession>A0AAV9CVJ7</accession>
<dbReference type="Pfam" id="PF03140">
    <property type="entry name" value="DUF247"/>
    <property type="match status" value="1"/>
</dbReference>
<dbReference type="EMBL" id="JAUJYO010000017">
    <property type="protein sequence ID" value="KAK1292905.1"/>
    <property type="molecule type" value="Genomic_DNA"/>
</dbReference>
<comment type="caution">
    <text evidence="2">The sequence shown here is derived from an EMBL/GenBank/DDBJ whole genome shotgun (WGS) entry which is preliminary data.</text>
</comment>
<keyword evidence="1" id="KW-1133">Transmembrane helix</keyword>
<sequence>MGSCIKEVMALEKRARSCYADEINLGSHEFAEMMILDGCFIIGVLMLERSNVIRQKRRIRGEETSTEREEHNWSGDWVWREQEDKEPEKGASNNLWPLLSHLPVDLLKVENQIPFFIVETLYNLLVTQDDGEVVSIFDLAISFINSNHSHLLRRYVNILNPQIQHLLPLFYVMLVPMPHQSPSGHSLLVRLKKKTRALLRMPCYTLPSFLKNTEAAAWQRRQQDSDWMKSVTELQEVGIKFEVVKNTRISFLDVSFRNGVMEIPTNHVTFYAVLMQFLLDTLRDVKVLQGEWILRSRLNEEEVACQFNQLCRDVIYSSNRSYLTDVFHDVNGYCDSSWHRWRAVLAQDYFSSPWTVISLVAAIVLLILTLLQTYYSMYGYYHPR</sequence>